<protein>
    <submittedName>
        <fullName evidence="3">IS3 family transposase</fullName>
    </submittedName>
</protein>
<dbReference type="EMBL" id="RXLP01000008">
    <property type="protein sequence ID" value="TCD54660.1"/>
    <property type="molecule type" value="Genomic_DNA"/>
</dbReference>
<gene>
    <name evidence="3" type="ORF">EJ419_02160</name>
</gene>
<dbReference type="InterPro" id="IPR012337">
    <property type="entry name" value="RNaseH-like_sf"/>
</dbReference>
<proteinExistence type="predicted"/>
<evidence type="ECO:0000256" key="1">
    <source>
        <dbReference type="ARBA" id="ARBA00002286"/>
    </source>
</evidence>
<name>A0A4R0QY52_9BIFI</name>
<dbReference type="OrthoDB" id="1676087at2"/>
<feature type="domain" description="Integrase catalytic" evidence="2">
    <location>
        <begin position="123"/>
        <end position="285"/>
    </location>
</feature>
<evidence type="ECO:0000313" key="3">
    <source>
        <dbReference type="EMBL" id="TCD54660.1"/>
    </source>
</evidence>
<dbReference type="NCBIfam" id="NF033516">
    <property type="entry name" value="transpos_IS3"/>
    <property type="match status" value="1"/>
</dbReference>
<accession>A0A4R0QY52</accession>
<dbReference type="Pfam" id="PF13333">
    <property type="entry name" value="rve_2"/>
    <property type="match status" value="1"/>
</dbReference>
<reference evidence="3 4" key="1">
    <citation type="submission" date="2018-12" db="EMBL/GenBank/DDBJ databases">
        <title>Alloscrdovia theropitheci sp. nov: a novel taxon from the feces of the bleeding-herat monkey (Theropithecus geleda).</title>
        <authorList>
            <person name="Modesto M."/>
        </authorList>
    </citation>
    <scope>NUCLEOTIDE SEQUENCE [LARGE SCALE GENOMIC DNA]</scope>
    <source>
        <strain evidence="3 4">GLDI4/2</strain>
    </source>
</reference>
<dbReference type="Pfam" id="PF00665">
    <property type="entry name" value="rve"/>
    <property type="match status" value="1"/>
</dbReference>
<dbReference type="GO" id="GO:0015074">
    <property type="term" value="P:DNA integration"/>
    <property type="evidence" value="ECO:0007669"/>
    <property type="project" value="InterPro"/>
</dbReference>
<dbReference type="GO" id="GO:0003676">
    <property type="term" value="F:nucleic acid binding"/>
    <property type="evidence" value="ECO:0007669"/>
    <property type="project" value="InterPro"/>
</dbReference>
<dbReference type="PROSITE" id="PS50994">
    <property type="entry name" value="INTEGRASE"/>
    <property type="match status" value="1"/>
</dbReference>
<comment type="function">
    <text evidence="1">Involved in the transposition of the insertion sequence.</text>
</comment>
<dbReference type="Pfam" id="PF13276">
    <property type="entry name" value="HTH_21"/>
    <property type="match status" value="1"/>
</dbReference>
<comment type="caution">
    <text evidence="3">The sequence shown here is derived from an EMBL/GenBank/DDBJ whole genome shotgun (WGS) entry which is preliminary data.</text>
</comment>
<dbReference type="InterPro" id="IPR036397">
    <property type="entry name" value="RNaseH_sf"/>
</dbReference>
<dbReference type="AlphaFoldDB" id="A0A4R0QY52"/>
<dbReference type="PANTHER" id="PTHR46889">
    <property type="entry name" value="TRANSPOSASE INSF FOR INSERTION SEQUENCE IS3B-RELATED"/>
    <property type="match status" value="1"/>
</dbReference>
<keyword evidence="4" id="KW-1185">Reference proteome</keyword>
<dbReference type="InterPro" id="IPR050900">
    <property type="entry name" value="Transposase_IS3/IS150/IS904"/>
</dbReference>
<dbReference type="PANTHER" id="PTHR46889:SF5">
    <property type="entry name" value="INTEGRASE PROTEIN"/>
    <property type="match status" value="1"/>
</dbReference>
<evidence type="ECO:0000259" key="2">
    <source>
        <dbReference type="PROSITE" id="PS50994"/>
    </source>
</evidence>
<dbReference type="InterPro" id="IPR048020">
    <property type="entry name" value="Transpos_IS3"/>
</dbReference>
<sequence length="317" mass="36725">MKTLAIQSLSERYPVSLLLQVAGLASSTYYYDKSHEKKMPRPELYDTIRAIYSRTANGMGHRQIAMCLRHEYEIRIANKTVLKIMKLLGLYCQIRSRNKNKKYSSYKGIVGNTAPNIINRDFHAERPWAKLGTDVTEFKHAWGKAYLAPVYDFASKEIIAWDISMSPNLDQPKRLLNQLIKRMPEGTYPVLHSDMGWQYQHQYWVTTLHEHGIRQSMSRKGMCTDNAATEQVFGHLKDEFFTGQSWDCFEDFATDLNNYIHYWNTKRRQVQLNGLTPSRIQNTGTHSLTQINNLPKKGDSLFSIKIIIIINPNQTVT</sequence>
<dbReference type="Gene3D" id="3.30.420.10">
    <property type="entry name" value="Ribonuclease H-like superfamily/Ribonuclease H"/>
    <property type="match status" value="1"/>
</dbReference>
<dbReference type="Proteomes" id="UP000291289">
    <property type="component" value="Unassembled WGS sequence"/>
</dbReference>
<dbReference type="InterPro" id="IPR001584">
    <property type="entry name" value="Integrase_cat-core"/>
</dbReference>
<evidence type="ECO:0000313" key="4">
    <source>
        <dbReference type="Proteomes" id="UP000291289"/>
    </source>
</evidence>
<dbReference type="InterPro" id="IPR025948">
    <property type="entry name" value="HTH-like_dom"/>
</dbReference>
<dbReference type="SUPFAM" id="SSF53098">
    <property type="entry name" value="Ribonuclease H-like"/>
    <property type="match status" value="1"/>
</dbReference>
<organism evidence="3 4">
    <name type="scientific">Alloscardovia theropitheci</name>
    <dbReference type="NCBI Taxonomy" id="2496842"/>
    <lineage>
        <taxon>Bacteria</taxon>
        <taxon>Bacillati</taxon>
        <taxon>Actinomycetota</taxon>
        <taxon>Actinomycetes</taxon>
        <taxon>Bifidobacteriales</taxon>
        <taxon>Bifidobacteriaceae</taxon>
        <taxon>Alloscardovia</taxon>
    </lineage>
</organism>